<reference evidence="1 2" key="1">
    <citation type="journal article" date="2013" name="Curr. Biol.">
        <title>The Genome of the Foraminiferan Reticulomyxa filosa.</title>
        <authorList>
            <person name="Glockner G."/>
            <person name="Hulsmann N."/>
            <person name="Schleicher M."/>
            <person name="Noegel A.A."/>
            <person name="Eichinger L."/>
            <person name="Gallinger C."/>
            <person name="Pawlowski J."/>
            <person name="Sierra R."/>
            <person name="Euteneuer U."/>
            <person name="Pillet L."/>
            <person name="Moustafa A."/>
            <person name="Platzer M."/>
            <person name="Groth M."/>
            <person name="Szafranski K."/>
            <person name="Schliwa M."/>
        </authorList>
    </citation>
    <scope>NUCLEOTIDE SEQUENCE [LARGE SCALE GENOMIC DNA]</scope>
</reference>
<gene>
    <name evidence="1" type="ORF">RFI_34684</name>
</gene>
<dbReference type="EMBL" id="ASPP01035044">
    <property type="protein sequence ID" value="ETO02729.1"/>
    <property type="molecule type" value="Genomic_DNA"/>
</dbReference>
<proteinExistence type="predicted"/>
<feature type="non-terminal residue" evidence="1">
    <location>
        <position position="1"/>
    </location>
</feature>
<evidence type="ECO:0000313" key="1">
    <source>
        <dbReference type="EMBL" id="ETO02729.1"/>
    </source>
</evidence>
<dbReference type="Proteomes" id="UP000023152">
    <property type="component" value="Unassembled WGS sequence"/>
</dbReference>
<sequence>QQQKKKSVYKKKDNIVGSQSVDGWKFDANSEQLFAIIYEDKIAHFLFFYEIKEKIYTRNNAYNHAKGANALQYTSELRIKLVGGMQEESKTEKYETEIKALIKLYGDVIKEDALRKKLEESNGNISVVIEQITATLLNQNVMFAFTQQQQKIQYMQDIIFLQYIDTC</sequence>
<accession>X6LM78</accession>
<evidence type="ECO:0000313" key="2">
    <source>
        <dbReference type="Proteomes" id="UP000023152"/>
    </source>
</evidence>
<name>X6LM78_RETFI</name>
<keyword evidence="2" id="KW-1185">Reference proteome</keyword>
<protein>
    <submittedName>
        <fullName evidence="1">Uncharacterized protein</fullName>
    </submittedName>
</protein>
<dbReference type="AlphaFoldDB" id="X6LM78"/>
<organism evidence="1 2">
    <name type="scientific">Reticulomyxa filosa</name>
    <dbReference type="NCBI Taxonomy" id="46433"/>
    <lineage>
        <taxon>Eukaryota</taxon>
        <taxon>Sar</taxon>
        <taxon>Rhizaria</taxon>
        <taxon>Retaria</taxon>
        <taxon>Foraminifera</taxon>
        <taxon>Monothalamids</taxon>
        <taxon>Reticulomyxidae</taxon>
        <taxon>Reticulomyxa</taxon>
    </lineage>
</organism>
<comment type="caution">
    <text evidence="1">The sequence shown here is derived from an EMBL/GenBank/DDBJ whole genome shotgun (WGS) entry which is preliminary data.</text>
</comment>